<name>A0ABM1MA41_NICVS</name>
<evidence type="ECO:0000313" key="5">
    <source>
        <dbReference type="RefSeq" id="XP_017771441.1"/>
    </source>
</evidence>
<dbReference type="InterPro" id="IPR012677">
    <property type="entry name" value="Nucleotide-bd_a/b_plait_sf"/>
</dbReference>
<evidence type="ECO:0000256" key="1">
    <source>
        <dbReference type="ARBA" id="ARBA00022884"/>
    </source>
</evidence>
<dbReference type="GeneID" id="108558896"/>
<gene>
    <name evidence="5" type="primary">LOC108558896</name>
</gene>
<reference evidence="5" key="1">
    <citation type="submission" date="2025-08" db="UniProtKB">
        <authorList>
            <consortium name="RefSeq"/>
        </authorList>
    </citation>
    <scope>IDENTIFICATION</scope>
    <source>
        <tissue evidence="5">Whole Larva</tissue>
    </source>
</reference>
<evidence type="ECO:0000259" key="3">
    <source>
        <dbReference type="PROSITE" id="PS50102"/>
    </source>
</evidence>
<sequence length="350" mass="41351">MQSNSELAMTRAFAALRRVREFSMRIRMPLQQVNGQRMLGPCFGVQIPPDGCEVLVLQLPKDMFEDEIYPILLRFGPIYRMRLMLEENGLLTRRHAYVTFCNQWSAVAAIELLNRTEIRPGFVVVVEKAQENKRLFLGGIPDAKTKDQVWRELIRIGMTGILDVIMYRSYTDRNRNRGFVFVEFSTHQEAAFTRLMYQDAMIFGQRIQLYWSTPLHQVDDDIMRRVRRLFVRNMPVRHSTDDMKQMIVCILGLQFRFVEKVYKHRDYGFIHFATRRDAQKSLEILRDYFKRNDYDIEVTWAKPSVKDIHRMQIRSNNSFSLDDSFASRTSGFSECSSSFFDELSVYSVQY</sequence>
<feature type="domain" description="RRM" evidence="3">
    <location>
        <begin position="227"/>
        <end position="303"/>
    </location>
</feature>
<keyword evidence="4" id="KW-1185">Reference proteome</keyword>
<dbReference type="InterPro" id="IPR035979">
    <property type="entry name" value="RBD_domain_sf"/>
</dbReference>
<dbReference type="SMART" id="SM00360">
    <property type="entry name" value="RRM"/>
    <property type="match status" value="3"/>
</dbReference>
<evidence type="ECO:0000256" key="2">
    <source>
        <dbReference type="PROSITE-ProRule" id="PRU00176"/>
    </source>
</evidence>
<feature type="domain" description="RRM" evidence="3">
    <location>
        <begin position="133"/>
        <end position="214"/>
    </location>
</feature>
<dbReference type="Proteomes" id="UP000695000">
    <property type="component" value="Unplaced"/>
</dbReference>
<feature type="domain" description="RRM" evidence="3">
    <location>
        <begin position="52"/>
        <end position="131"/>
    </location>
</feature>
<dbReference type="PANTHER" id="PTHR21245">
    <property type="entry name" value="HETEROGENEOUS NUCLEAR RIBONUCLEOPROTEIN"/>
    <property type="match status" value="1"/>
</dbReference>
<keyword evidence="1 2" id="KW-0694">RNA-binding</keyword>
<protein>
    <submittedName>
        <fullName evidence="5">APOBEC1 complementation factor-like</fullName>
    </submittedName>
</protein>
<dbReference type="RefSeq" id="XP_017771441.1">
    <property type="nucleotide sequence ID" value="XM_017915952.1"/>
</dbReference>
<dbReference type="Gene3D" id="3.30.70.330">
    <property type="match status" value="3"/>
</dbReference>
<evidence type="ECO:0000313" key="4">
    <source>
        <dbReference type="Proteomes" id="UP000695000"/>
    </source>
</evidence>
<dbReference type="PROSITE" id="PS50102">
    <property type="entry name" value="RRM"/>
    <property type="match status" value="3"/>
</dbReference>
<accession>A0ABM1MA41</accession>
<dbReference type="SUPFAM" id="SSF54928">
    <property type="entry name" value="RNA-binding domain, RBD"/>
    <property type="match status" value="2"/>
</dbReference>
<proteinExistence type="predicted"/>
<dbReference type="Pfam" id="PF00076">
    <property type="entry name" value="RRM_1"/>
    <property type="match status" value="1"/>
</dbReference>
<organism evidence="4 5">
    <name type="scientific">Nicrophorus vespilloides</name>
    <name type="common">Boreal carrion beetle</name>
    <dbReference type="NCBI Taxonomy" id="110193"/>
    <lineage>
        <taxon>Eukaryota</taxon>
        <taxon>Metazoa</taxon>
        <taxon>Ecdysozoa</taxon>
        <taxon>Arthropoda</taxon>
        <taxon>Hexapoda</taxon>
        <taxon>Insecta</taxon>
        <taxon>Pterygota</taxon>
        <taxon>Neoptera</taxon>
        <taxon>Endopterygota</taxon>
        <taxon>Coleoptera</taxon>
        <taxon>Polyphaga</taxon>
        <taxon>Staphyliniformia</taxon>
        <taxon>Silphidae</taxon>
        <taxon>Nicrophorinae</taxon>
        <taxon>Nicrophorus</taxon>
    </lineage>
</organism>
<dbReference type="InterPro" id="IPR000504">
    <property type="entry name" value="RRM_dom"/>
</dbReference>